<dbReference type="RefSeq" id="WP_200171187.1">
    <property type="nucleotide sequence ID" value="NZ_BAABKQ010000001.1"/>
</dbReference>
<feature type="transmembrane region" description="Helical" evidence="13">
    <location>
        <begin position="67"/>
        <end position="86"/>
    </location>
</feature>
<proteinExistence type="inferred from homology"/>
<comment type="catalytic activity">
    <reaction evidence="12">
        <text>K(+)(in) = K(+)(out)</text>
        <dbReference type="Rhea" id="RHEA:29463"/>
        <dbReference type="ChEBI" id="CHEBI:29103"/>
    </reaction>
</comment>
<keyword evidence="11" id="KW-0407">Ion channel</keyword>
<evidence type="ECO:0000256" key="7">
    <source>
        <dbReference type="ARBA" id="ARBA00022958"/>
    </source>
</evidence>
<name>A0ABP9CSF6_9ACTN</name>
<feature type="transmembrane region" description="Helical" evidence="13">
    <location>
        <begin position="98"/>
        <end position="119"/>
    </location>
</feature>
<organism evidence="14 15">
    <name type="scientific">Tomitella cavernea</name>
    <dbReference type="NCBI Taxonomy" id="1387982"/>
    <lineage>
        <taxon>Bacteria</taxon>
        <taxon>Bacillati</taxon>
        <taxon>Actinomycetota</taxon>
        <taxon>Actinomycetes</taxon>
        <taxon>Mycobacteriales</taxon>
        <taxon>Tomitella</taxon>
    </lineage>
</organism>
<evidence type="ECO:0000256" key="10">
    <source>
        <dbReference type="ARBA" id="ARBA00023136"/>
    </source>
</evidence>
<evidence type="ECO:0000256" key="12">
    <source>
        <dbReference type="ARBA" id="ARBA00034430"/>
    </source>
</evidence>
<evidence type="ECO:0000313" key="15">
    <source>
        <dbReference type="Proteomes" id="UP001500839"/>
    </source>
</evidence>
<keyword evidence="6" id="KW-0631">Potassium channel</keyword>
<comment type="similarity">
    <text evidence="2">Belongs to the TMEM175 family.</text>
</comment>
<keyword evidence="8 13" id="KW-1133">Transmembrane helix</keyword>
<dbReference type="Pfam" id="PF06736">
    <property type="entry name" value="TMEM175"/>
    <property type="match status" value="1"/>
</dbReference>
<keyword evidence="3" id="KW-0813">Transport</keyword>
<keyword evidence="9" id="KW-0406">Ion transport</keyword>
<evidence type="ECO:0000256" key="2">
    <source>
        <dbReference type="ARBA" id="ARBA00006920"/>
    </source>
</evidence>
<keyword evidence="7" id="KW-0630">Potassium</keyword>
<gene>
    <name evidence="14" type="ORF">GCM10023353_20920</name>
</gene>
<evidence type="ECO:0000256" key="8">
    <source>
        <dbReference type="ARBA" id="ARBA00022989"/>
    </source>
</evidence>
<accession>A0ABP9CSF6</accession>
<evidence type="ECO:0000256" key="3">
    <source>
        <dbReference type="ARBA" id="ARBA00022448"/>
    </source>
</evidence>
<evidence type="ECO:0000256" key="6">
    <source>
        <dbReference type="ARBA" id="ARBA00022826"/>
    </source>
</evidence>
<evidence type="ECO:0000256" key="4">
    <source>
        <dbReference type="ARBA" id="ARBA00022538"/>
    </source>
</evidence>
<protein>
    <submittedName>
        <fullName evidence="14">TMEM175 family protein</fullName>
    </submittedName>
</protein>
<keyword evidence="5 13" id="KW-0812">Transmembrane</keyword>
<evidence type="ECO:0000256" key="11">
    <source>
        <dbReference type="ARBA" id="ARBA00023303"/>
    </source>
</evidence>
<dbReference type="Proteomes" id="UP001500839">
    <property type="component" value="Unassembled WGS sequence"/>
</dbReference>
<keyword evidence="15" id="KW-1185">Reference proteome</keyword>
<evidence type="ECO:0000256" key="1">
    <source>
        <dbReference type="ARBA" id="ARBA00004141"/>
    </source>
</evidence>
<reference evidence="15" key="1">
    <citation type="journal article" date="2019" name="Int. J. Syst. Evol. Microbiol.">
        <title>The Global Catalogue of Microorganisms (GCM) 10K type strain sequencing project: providing services to taxonomists for standard genome sequencing and annotation.</title>
        <authorList>
            <consortium name="The Broad Institute Genomics Platform"/>
            <consortium name="The Broad Institute Genome Sequencing Center for Infectious Disease"/>
            <person name="Wu L."/>
            <person name="Ma J."/>
        </authorList>
    </citation>
    <scope>NUCLEOTIDE SEQUENCE [LARGE SCALE GENOMIC DNA]</scope>
    <source>
        <strain evidence="15">JCM 18542</strain>
    </source>
</reference>
<evidence type="ECO:0000256" key="13">
    <source>
        <dbReference type="SAM" id="Phobius"/>
    </source>
</evidence>
<evidence type="ECO:0000256" key="5">
    <source>
        <dbReference type="ARBA" id="ARBA00022692"/>
    </source>
</evidence>
<evidence type="ECO:0000313" key="14">
    <source>
        <dbReference type="EMBL" id="GAA4815185.1"/>
    </source>
</evidence>
<sequence>MSGDISGTSARPGRAERAGSFGKGRVEAFSDGVMAVAITLLVLDLRVPEPGGAGGLGHRLAALWPNYLAYVISFVAIGILWINHHTMLRRLRDVDHSVLVLNLLLLLCIVVLPFTTALLSSYLVEEDGGRLAAVVYAGSFLVTSAVFLALQFQILAQRRRLLREPLTGAERRTILRRAAAAPPAYLVAGGLGLVTPYLTLAVCVAMGLFYLAAPPR</sequence>
<dbReference type="InterPro" id="IPR010617">
    <property type="entry name" value="TMEM175-like"/>
</dbReference>
<evidence type="ECO:0000256" key="9">
    <source>
        <dbReference type="ARBA" id="ARBA00023065"/>
    </source>
</evidence>
<keyword evidence="4" id="KW-0633">Potassium transport</keyword>
<comment type="caution">
    <text evidence="14">The sequence shown here is derived from an EMBL/GenBank/DDBJ whole genome shotgun (WGS) entry which is preliminary data.</text>
</comment>
<dbReference type="PANTHER" id="PTHR31462">
    <property type="entry name" value="ENDOSOMAL/LYSOSOMAL POTASSIUM CHANNEL TMEM175"/>
    <property type="match status" value="1"/>
</dbReference>
<dbReference type="EMBL" id="BAABKQ010000001">
    <property type="protein sequence ID" value="GAA4815185.1"/>
    <property type="molecule type" value="Genomic_DNA"/>
</dbReference>
<dbReference type="PANTHER" id="PTHR31462:SF5">
    <property type="entry name" value="ENDOSOMAL_LYSOSOMAL PROTON CHANNEL TMEM175"/>
    <property type="match status" value="1"/>
</dbReference>
<feature type="transmembrane region" description="Helical" evidence="13">
    <location>
        <begin position="131"/>
        <end position="150"/>
    </location>
</feature>
<feature type="transmembrane region" description="Helical" evidence="13">
    <location>
        <begin position="184"/>
        <end position="213"/>
    </location>
</feature>
<comment type="subcellular location">
    <subcellularLocation>
        <location evidence="1">Membrane</location>
        <topology evidence="1">Multi-pass membrane protein</topology>
    </subcellularLocation>
</comment>
<keyword evidence="10 13" id="KW-0472">Membrane</keyword>